<proteinExistence type="predicted"/>
<comment type="caution">
    <text evidence="2">The sequence shown here is derived from an EMBL/GenBank/DDBJ whole genome shotgun (WGS) entry which is preliminary data.</text>
</comment>
<feature type="non-terminal residue" evidence="2">
    <location>
        <position position="1"/>
    </location>
</feature>
<accession>A0A1J6IDD0</accession>
<feature type="non-terminal residue" evidence="2">
    <location>
        <position position="422"/>
    </location>
</feature>
<evidence type="ECO:0000256" key="1">
    <source>
        <dbReference type="SAM" id="MobiDB-lite"/>
    </source>
</evidence>
<evidence type="ECO:0000313" key="2">
    <source>
        <dbReference type="EMBL" id="OIS95774.1"/>
    </source>
</evidence>
<gene>
    <name evidence="2" type="ORF">A4A49_58590</name>
</gene>
<organism evidence="2 3">
    <name type="scientific">Nicotiana attenuata</name>
    <name type="common">Coyote tobacco</name>
    <dbReference type="NCBI Taxonomy" id="49451"/>
    <lineage>
        <taxon>Eukaryota</taxon>
        <taxon>Viridiplantae</taxon>
        <taxon>Streptophyta</taxon>
        <taxon>Embryophyta</taxon>
        <taxon>Tracheophyta</taxon>
        <taxon>Spermatophyta</taxon>
        <taxon>Magnoliopsida</taxon>
        <taxon>eudicotyledons</taxon>
        <taxon>Gunneridae</taxon>
        <taxon>Pentapetalae</taxon>
        <taxon>asterids</taxon>
        <taxon>lamiids</taxon>
        <taxon>Solanales</taxon>
        <taxon>Solanaceae</taxon>
        <taxon>Nicotianoideae</taxon>
        <taxon>Nicotianeae</taxon>
        <taxon>Nicotiana</taxon>
    </lineage>
</organism>
<feature type="region of interest" description="Disordered" evidence="1">
    <location>
        <begin position="1"/>
        <end position="27"/>
    </location>
</feature>
<dbReference type="EMBL" id="MJEQ01037194">
    <property type="protein sequence ID" value="OIS95774.1"/>
    <property type="molecule type" value="Genomic_DNA"/>
</dbReference>
<dbReference type="AlphaFoldDB" id="A0A1J6IDD0"/>
<name>A0A1J6IDD0_NICAT</name>
<feature type="compositionally biased region" description="Basic and acidic residues" evidence="1">
    <location>
        <begin position="413"/>
        <end position="422"/>
    </location>
</feature>
<reference evidence="2" key="1">
    <citation type="submission" date="2016-11" db="EMBL/GenBank/DDBJ databases">
        <title>The genome of Nicotiana attenuata.</title>
        <authorList>
            <person name="Xu S."/>
            <person name="Brockmoeller T."/>
            <person name="Gaquerel E."/>
            <person name="Navarro A."/>
            <person name="Kuhl H."/>
            <person name="Gase K."/>
            <person name="Ling Z."/>
            <person name="Zhou W."/>
            <person name="Kreitzer C."/>
            <person name="Stanke M."/>
            <person name="Tang H."/>
            <person name="Lyons E."/>
            <person name="Pandey P."/>
            <person name="Pandey S.P."/>
            <person name="Timmermann B."/>
            <person name="Baldwin I.T."/>
        </authorList>
    </citation>
    <scope>NUCLEOTIDE SEQUENCE [LARGE SCALE GENOMIC DNA]</scope>
    <source>
        <strain evidence="2">UT</strain>
    </source>
</reference>
<protein>
    <submittedName>
        <fullName evidence="2">Uncharacterized protein</fullName>
    </submittedName>
</protein>
<dbReference type="Proteomes" id="UP000187609">
    <property type="component" value="Unassembled WGS sequence"/>
</dbReference>
<feature type="compositionally biased region" description="Polar residues" evidence="1">
    <location>
        <begin position="335"/>
        <end position="346"/>
    </location>
</feature>
<feature type="region of interest" description="Disordered" evidence="1">
    <location>
        <begin position="327"/>
        <end position="346"/>
    </location>
</feature>
<keyword evidence="3" id="KW-1185">Reference proteome</keyword>
<sequence length="422" mass="47072">LEDRATTDQYSGDKAAKVQASDQVKQTVKSNAVENATVDRVADMGRTSMIKGDGHALEAIHNTNAGGWSVVHRQSASPNIWNAPVHTSKLNTSKKVTTSNSFGDLVSEPIMDDTGRRMQQLEREAIPKTSHPKTKHSIKQKQKSEVSATTVSGLKDIVLVDDPKAVEVTEAFAAEEDEVIKDKSQDLREKINEITVRQEEQAFDQMLPRIRTWADRAEYEEEEGWDNELPEESTDLADQENGQHTISNFAGNQNATTAAIAGEQQQREHSTTITKSWQQQVVYVNDPSAQQQLQKIAAVDLESFKHSGDTSNKALFSDHDRALLDALDSPKPHKSSFSSGSKMTAQMQKFSVAKRHEPCSTRRLKRHEPLWMVIQEEASQKLEANLRVAISDEAKEGELIESCPEEATTNRDLSTKRSEKKK</sequence>
<feature type="region of interest" description="Disordered" evidence="1">
    <location>
        <begin position="395"/>
        <end position="422"/>
    </location>
</feature>
<evidence type="ECO:0000313" key="3">
    <source>
        <dbReference type="Proteomes" id="UP000187609"/>
    </source>
</evidence>